<protein>
    <submittedName>
        <fullName evidence="2">Uncharacterized protein</fullName>
    </submittedName>
</protein>
<accession>A0AAD4C9T1</accession>
<organism evidence="2 3">
    <name type="scientific">Boletus edulis BED1</name>
    <dbReference type="NCBI Taxonomy" id="1328754"/>
    <lineage>
        <taxon>Eukaryota</taxon>
        <taxon>Fungi</taxon>
        <taxon>Dikarya</taxon>
        <taxon>Basidiomycota</taxon>
        <taxon>Agaricomycotina</taxon>
        <taxon>Agaricomycetes</taxon>
        <taxon>Agaricomycetidae</taxon>
        <taxon>Boletales</taxon>
        <taxon>Boletineae</taxon>
        <taxon>Boletaceae</taxon>
        <taxon>Boletoideae</taxon>
        <taxon>Boletus</taxon>
    </lineage>
</organism>
<dbReference type="AlphaFoldDB" id="A0AAD4C9T1"/>
<reference evidence="2" key="2">
    <citation type="journal article" date="2020" name="Nat. Commun.">
        <title>Large-scale genome sequencing of mycorrhizal fungi provides insights into the early evolution of symbiotic traits.</title>
        <authorList>
            <person name="Miyauchi S."/>
            <person name="Kiss E."/>
            <person name="Kuo A."/>
            <person name="Drula E."/>
            <person name="Kohler A."/>
            <person name="Sanchez-Garcia M."/>
            <person name="Morin E."/>
            <person name="Andreopoulos B."/>
            <person name="Barry K.W."/>
            <person name="Bonito G."/>
            <person name="Buee M."/>
            <person name="Carver A."/>
            <person name="Chen C."/>
            <person name="Cichocki N."/>
            <person name="Clum A."/>
            <person name="Culley D."/>
            <person name="Crous P.W."/>
            <person name="Fauchery L."/>
            <person name="Girlanda M."/>
            <person name="Hayes R.D."/>
            <person name="Keri Z."/>
            <person name="LaButti K."/>
            <person name="Lipzen A."/>
            <person name="Lombard V."/>
            <person name="Magnuson J."/>
            <person name="Maillard F."/>
            <person name="Murat C."/>
            <person name="Nolan M."/>
            <person name="Ohm R.A."/>
            <person name="Pangilinan J."/>
            <person name="Pereira M.F."/>
            <person name="Perotto S."/>
            <person name="Peter M."/>
            <person name="Pfister S."/>
            <person name="Riley R."/>
            <person name="Sitrit Y."/>
            <person name="Stielow J.B."/>
            <person name="Szollosi G."/>
            <person name="Zifcakova L."/>
            <person name="Stursova M."/>
            <person name="Spatafora J.W."/>
            <person name="Tedersoo L."/>
            <person name="Vaario L.M."/>
            <person name="Yamada A."/>
            <person name="Yan M."/>
            <person name="Wang P."/>
            <person name="Xu J."/>
            <person name="Bruns T."/>
            <person name="Baldrian P."/>
            <person name="Vilgalys R."/>
            <person name="Dunand C."/>
            <person name="Henrissat B."/>
            <person name="Grigoriev I.V."/>
            <person name="Hibbett D."/>
            <person name="Nagy L.G."/>
            <person name="Martin F.M."/>
        </authorList>
    </citation>
    <scope>NUCLEOTIDE SEQUENCE</scope>
    <source>
        <strain evidence="2">BED1</strain>
    </source>
</reference>
<gene>
    <name evidence="2" type="ORF">L210DRAFT_3519340</name>
</gene>
<evidence type="ECO:0000313" key="2">
    <source>
        <dbReference type="EMBL" id="KAF8452673.1"/>
    </source>
</evidence>
<proteinExistence type="predicted"/>
<dbReference type="Proteomes" id="UP001194468">
    <property type="component" value="Unassembled WGS sequence"/>
</dbReference>
<keyword evidence="3" id="KW-1185">Reference proteome</keyword>
<evidence type="ECO:0000313" key="3">
    <source>
        <dbReference type="Proteomes" id="UP001194468"/>
    </source>
</evidence>
<dbReference type="EMBL" id="WHUW01000001">
    <property type="protein sequence ID" value="KAF8452673.1"/>
    <property type="molecule type" value="Genomic_DNA"/>
</dbReference>
<sequence>MDTYVIHTHADSIGHWTDQHKPEKEPPHLQSRPSTGVADTKSQGWLDQSHGFSTALIGWSQSANFEQEIPLQKNTRCRPDSLPGSLA</sequence>
<evidence type="ECO:0000256" key="1">
    <source>
        <dbReference type="SAM" id="MobiDB-lite"/>
    </source>
</evidence>
<feature type="compositionally biased region" description="Basic and acidic residues" evidence="1">
    <location>
        <begin position="8"/>
        <end position="27"/>
    </location>
</feature>
<name>A0AAD4C9T1_BOLED</name>
<comment type="caution">
    <text evidence="2">The sequence shown here is derived from an EMBL/GenBank/DDBJ whole genome shotgun (WGS) entry which is preliminary data.</text>
</comment>
<reference evidence="2" key="1">
    <citation type="submission" date="2019-10" db="EMBL/GenBank/DDBJ databases">
        <authorList>
            <consortium name="DOE Joint Genome Institute"/>
            <person name="Kuo A."/>
            <person name="Miyauchi S."/>
            <person name="Kiss E."/>
            <person name="Drula E."/>
            <person name="Kohler A."/>
            <person name="Sanchez-Garcia M."/>
            <person name="Andreopoulos B."/>
            <person name="Barry K.W."/>
            <person name="Bonito G."/>
            <person name="Buee M."/>
            <person name="Carver A."/>
            <person name="Chen C."/>
            <person name="Cichocki N."/>
            <person name="Clum A."/>
            <person name="Culley D."/>
            <person name="Crous P.W."/>
            <person name="Fauchery L."/>
            <person name="Girlanda M."/>
            <person name="Hayes R."/>
            <person name="Keri Z."/>
            <person name="LaButti K."/>
            <person name="Lipzen A."/>
            <person name="Lombard V."/>
            <person name="Magnuson J."/>
            <person name="Maillard F."/>
            <person name="Morin E."/>
            <person name="Murat C."/>
            <person name="Nolan M."/>
            <person name="Ohm R."/>
            <person name="Pangilinan J."/>
            <person name="Pereira M."/>
            <person name="Perotto S."/>
            <person name="Peter M."/>
            <person name="Riley R."/>
            <person name="Sitrit Y."/>
            <person name="Stielow B."/>
            <person name="Szollosi G."/>
            <person name="Zifcakova L."/>
            <person name="Stursova M."/>
            <person name="Spatafora J.W."/>
            <person name="Tedersoo L."/>
            <person name="Vaario L.-M."/>
            <person name="Yamada A."/>
            <person name="Yan M."/>
            <person name="Wang P."/>
            <person name="Xu J."/>
            <person name="Bruns T."/>
            <person name="Baldrian P."/>
            <person name="Vilgalys R."/>
            <person name="Henrissat B."/>
            <person name="Grigoriev I.V."/>
            <person name="Hibbett D."/>
            <person name="Nagy L.G."/>
            <person name="Martin F.M."/>
        </authorList>
    </citation>
    <scope>NUCLEOTIDE SEQUENCE</scope>
    <source>
        <strain evidence="2">BED1</strain>
    </source>
</reference>
<feature type="region of interest" description="Disordered" evidence="1">
    <location>
        <begin position="1"/>
        <end position="45"/>
    </location>
</feature>